<feature type="compositionally biased region" description="Low complexity" evidence="1">
    <location>
        <begin position="21"/>
        <end position="31"/>
    </location>
</feature>
<dbReference type="AlphaFoldDB" id="A0A6A6G3L7"/>
<feature type="compositionally biased region" description="Pro residues" evidence="1">
    <location>
        <begin position="83"/>
        <end position="92"/>
    </location>
</feature>
<feature type="compositionally biased region" description="Pro residues" evidence="1">
    <location>
        <begin position="56"/>
        <end position="75"/>
    </location>
</feature>
<evidence type="ECO:0000256" key="1">
    <source>
        <dbReference type="SAM" id="MobiDB-lite"/>
    </source>
</evidence>
<feature type="region of interest" description="Disordered" evidence="1">
    <location>
        <begin position="136"/>
        <end position="167"/>
    </location>
</feature>
<organism evidence="2 3">
    <name type="scientific">Elsinoe ampelina</name>
    <dbReference type="NCBI Taxonomy" id="302913"/>
    <lineage>
        <taxon>Eukaryota</taxon>
        <taxon>Fungi</taxon>
        <taxon>Dikarya</taxon>
        <taxon>Ascomycota</taxon>
        <taxon>Pezizomycotina</taxon>
        <taxon>Dothideomycetes</taxon>
        <taxon>Dothideomycetidae</taxon>
        <taxon>Myriangiales</taxon>
        <taxon>Elsinoaceae</taxon>
        <taxon>Elsinoe</taxon>
    </lineage>
</organism>
<feature type="region of interest" description="Disordered" evidence="1">
    <location>
        <begin position="1"/>
        <end position="94"/>
    </location>
</feature>
<name>A0A6A6G3L7_9PEZI</name>
<gene>
    <name evidence="2" type="ORF">BDZ85DRAFT_267982</name>
</gene>
<feature type="compositionally biased region" description="Pro residues" evidence="1">
    <location>
        <begin position="32"/>
        <end position="47"/>
    </location>
</feature>
<reference evidence="3" key="1">
    <citation type="journal article" date="2020" name="Stud. Mycol.">
        <title>101 Dothideomycetes genomes: A test case for predicting lifestyles and emergence of pathogens.</title>
        <authorList>
            <person name="Haridas S."/>
            <person name="Albert R."/>
            <person name="Binder M."/>
            <person name="Bloem J."/>
            <person name="LaButti K."/>
            <person name="Salamov A."/>
            <person name="Andreopoulos B."/>
            <person name="Baker S."/>
            <person name="Barry K."/>
            <person name="Bills G."/>
            <person name="Bluhm B."/>
            <person name="Cannon C."/>
            <person name="Castanera R."/>
            <person name="Culley D."/>
            <person name="Daum C."/>
            <person name="Ezra D."/>
            <person name="Gonzalez J."/>
            <person name="Henrissat B."/>
            <person name="Kuo A."/>
            <person name="Liang C."/>
            <person name="Lipzen A."/>
            <person name="Lutzoni F."/>
            <person name="Magnuson J."/>
            <person name="Mondo S."/>
            <person name="Nolan M."/>
            <person name="Ohm R."/>
            <person name="Pangilinan J."/>
            <person name="Park H.-J."/>
            <person name="Ramirez L."/>
            <person name="Alfaro M."/>
            <person name="Sun H."/>
            <person name="Tritt A."/>
            <person name="Yoshinaga Y."/>
            <person name="Zwiers L.-H."/>
            <person name="Turgeon B."/>
            <person name="Goodwin S."/>
            <person name="Spatafora J."/>
            <person name="Crous P."/>
            <person name="Grigoriev I."/>
        </authorList>
    </citation>
    <scope>NUCLEOTIDE SEQUENCE [LARGE SCALE GENOMIC DNA]</scope>
    <source>
        <strain evidence="3">CECT 20119</strain>
    </source>
</reference>
<dbReference type="Proteomes" id="UP000799538">
    <property type="component" value="Unassembled WGS sequence"/>
</dbReference>
<dbReference type="EMBL" id="ML992514">
    <property type="protein sequence ID" value="KAF2220030.1"/>
    <property type="molecule type" value="Genomic_DNA"/>
</dbReference>
<sequence length="193" mass="21328">MLPRCPLPPNIHHLPSPPDPASASTTKAHALPLPPQQHHPPPPPAPLPASVLHHLPPSPLQHPRLHPPPHPQRPPLPHHHPRLPPLRLPPPHQNRHLAPLQLRLHLRLGGRQTLDLPHLRLHARQPLPHLLQHVHPPHRAGDTLPHRATPHPRRDGGAAPRRRVRRDGGVVVFHTEAGRAGQGQRGSRGPVQG</sequence>
<feature type="compositionally biased region" description="Gly residues" evidence="1">
    <location>
        <begin position="180"/>
        <end position="193"/>
    </location>
</feature>
<feature type="compositionally biased region" description="Pro residues" evidence="1">
    <location>
        <begin position="1"/>
        <end position="20"/>
    </location>
</feature>
<evidence type="ECO:0000313" key="2">
    <source>
        <dbReference type="EMBL" id="KAF2220030.1"/>
    </source>
</evidence>
<protein>
    <submittedName>
        <fullName evidence="2">Uncharacterized protein</fullName>
    </submittedName>
</protein>
<keyword evidence="3" id="KW-1185">Reference proteome</keyword>
<evidence type="ECO:0000313" key="3">
    <source>
        <dbReference type="Proteomes" id="UP000799538"/>
    </source>
</evidence>
<proteinExistence type="predicted"/>
<accession>A0A6A6G3L7</accession>
<feature type="region of interest" description="Disordered" evidence="1">
    <location>
        <begin position="174"/>
        <end position="193"/>
    </location>
</feature>